<dbReference type="GO" id="GO:0004222">
    <property type="term" value="F:metalloendopeptidase activity"/>
    <property type="evidence" value="ECO:0007669"/>
    <property type="project" value="InterPro"/>
</dbReference>
<feature type="binding site" evidence="7">
    <location>
        <position position="333"/>
    </location>
    <ligand>
        <name>Zn(2+)</name>
        <dbReference type="ChEBI" id="CHEBI:29105"/>
        <note>catalytic</note>
    </ligand>
</feature>
<dbReference type="eggNOG" id="COG0501">
    <property type="taxonomic scope" value="Bacteria"/>
</dbReference>
<dbReference type="OrthoDB" id="9781930at2"/>
<reference evidence="12 13" key="1">
    <citation type="journal article" date="2015" name="Stand. Genomic Sci.">
        <title>High quality draft genome sequence of the moderately halophilic bacterium Pontibacillus yanchengensis Y32(T) and comparison among Pontibacillus genomes.</title>
        <authorList>
            <person name="Huang J."/>
            <person name="Qiao Z.X."/>
            <person name="Tang J.W."/>
            <person name="Wang G."/>
        </authorList>
    </citation>
    <scope>NUCLEOTIDE SEQUENCE [LARGE SCALE GENOMIC DNA]</scope>
    <source>
        <strain evidence="12 13">Y32</strain>
    </source>
</reference>
<keyword evidence="4 7" id="KW-0862">Zinc</keyword>
<dbReference type="STRING" id="1385514.N782_13995"/>
<feature type="transmembrane region" description="Helical" evidence="9">
    <location>
        <begin position="39"/>
        <end position="60"/>
    </location>
</feature>
<evidence type="ECO:0000313" key="12">
    <source>
        <dbReference type="EMBL" id="KGP72135.1"/>
    </source>
</evidence>
<evidence type="ECO:0000256" key="6">
    <source>
        <dbReference type="PIRSR" id="PIRSR627057-1"/>
    </source>
</evidence>
<sequence>MKKGIVGYGSFLVLIWIYFGVFYDLETYYDSRYAAYRHAYYFTQTTFTWLVLWALIQSSFHHTYTQMLDRKFGKEWARSLVYGASLTLGYQLISLPLDVLGYGMAQWAEVNHQPVVDWIGEWGVQSLFFVLMISGLIMVARICMMKFRRYWWIAIWMIALPISLFILYIQPVWIDPIFENFQPLRNTAIKDEIVDIAGEAGISESNIYEVNMSEKTSTFNAYVTGLGPQKRIVIWDTTLENMQEDEVLFILAHEIAHYVKNHVYWGVLGSLLFSLVLLKGLAIIFPYVFNRFKRQWNLRTITDLKTIPLLLLTTSILLFATEPMYLWVSRQMEITADQYAIEHTDSLDPAIEGYRSLAIESKSDVNPSAFVKWFRYTHPPIQERIDMMKEAQKERQ</sequence>
<feature type="binding site" evidence="7">
    <location>
        <position position="257"/>
    </location>
    <ligand>
        <name>Zn(2+)</name>
        <dbReference type="ChEBI" id="CHEBI:29105"/>
        <note>catalytic</note>
    </ligand>
</feature>
<gene>
    <name evidence="12" type="ORF">N782_13995</name>
</gene>
<comment type="cofactor">
    <cofactor evidence="7 8">
        <name>Zn(2+)</name>
        <dbReference type="ChEBI" id="CHEBI:29105"/>
    </cofactor>
    <text evidence="7 8">Binds 1 zinc ion per subunit.</text>
</comment>
<proteinExistence type="inferred from homology"/>
<evidence type="ECO:0000256" key="3">
    <source>
        <dbReference type="ARBA" id="ARBA00022801"/>
    </source>
</evidence>
<keyword evidence="9" id="KW-1133">Transmembrane helix</keyword>
<dbReference type="RefSeq" id="WP_052111338.1">
    <property type="nucleotide sequence ID" value="NZ_AVBF01000037.1"/>
</dbReference>
<dbReference type="InterPro" id="IPR032456">
    <property type="entry name" value="Peptidase_M48_N"/>
</dbReference>
<evidence type="ECO:0000256" key="1">
    <source>
        <dbReference type="ARBA" id="ARBA00022670"/>
    </source>
</evidence>
<dbReference type="AlphaFoldDB" id="A0A0A2TS94"/>
<comment type="caution">
    <text evidence="12">The sequence shown here is derived from an EMBL/GenBank/DDBJ whole genome shotgun (WGS) entry which is preliminary data.</text>
</comment>
<feature type="active site" description="Proton donor" evidence="6">
    <location>
        <position position="337"/>
    </location>
</feature>
<keyword evidence="9" id="KW-0812">Transmembrane</keyword>
<feature type="transmembrane region" description="Helical" evidence="9">
    <location>
        <begin position="150"/>
        <end position="169"/>
    </location>
</feature>
<dbReference type="Proteomes" id="UP000030147">
    <property type="component" value="Unassembled WGS sequence"/>
</dbReference>
<dbReference type="InterPro" id="IPR001915">
    <property type="entry name" value="Peptidase_M48"/>
</dbReference>
<evidence type="ECO:0000313" key="13">
    <source>
        <dbReference type="Proteomes" id="UP000030147"/>
    </source>
</evidence>
<feature type="binding site" evidence="7">
    <location>
        <position position="253"/>
    </location>
    <ligand>
        <name>Zn(2+)</name>
        <dbReference type="ChEBI" id="CHEBI:29105"/>
        <note>catalytic</note>
    </ligand>
</feature>
<evidence type="ECO:0000256" key="5">
    <source>
        <dbReference type="ARBA" id="ARBA00023049"/>
    </source>
</evidence>
<dbReference type="CDD" id="cd07343">
    <property type="entry name" value="M48A_Zmpste24p_like"/>
    <property type="match status" value="1"/>
</dbReference>
<evidence type="ECO:0000256" key="2">
    <source>
        <dbReference type="ARBA" id="ARBA00022723"/>
    </source>
</evidence>
<evidence type="ECO:0000256" key="4">
    <source>
        <dbReference type="ARBA" id="ARBA00022833"/>
    </source>
</evidence>
<name>A0A0A2TS94_9BACI</name>
<feature type="transmembrane region" description="Helical" evidence="9">
    <location>
        <begin position="309"/>
        <end position="328"/>
    </location>
</feature>
<dbReference type="PANTHER" id="PTHR10120">
    <property type="entry name" value="CAAX PRENYL PROTEASE 1"/>
    <property type="match status" value="1"/>
</dbReference>
<dbReference type="FunFam" id="3.30.2010.10:FF:000010">
    <property type="entry name" value="M48 family peptidase"/>
    <property type="match status" value="1"/>
</dbReference>
<keyword evidence="5 8" id="KW-0482">Metalloprotease</keyword>
<feature type="domain" description="CAAX prenyl protease 1 N-terminal" evidence="11">
    <location>
        <begin position="24"/>
        <end position="179"/>
    </location>
</feature>
<dbReference type="GO" id="GO:0071586">
    <property type="term" value="P:CAAX-box protein processing"/>
    <property type="evidence" value="ECO:0007669"/>
    <property type="project" value="InterPro"/>
</dbReference>
<evidence type="ECO:0000256" key="8">
    <source>
        <dbReference type="RuleBase" id="RU003983"/>
    </source>
</evidence>
<evidence type="ECO:0000259" key="11">
    <source>
        <dbReference type="Pfam" id="PF16491"/>
    </source>
</evidence>
<evidence type="ECO:0000259" key="10">
    <source>
        <dbReference type="Pfam" id="PF01435"/>
    </source>
</evidence>
<keyword evidence="3 8" id="KW-0378">Hydrolase</keyword>
<organism evidence="12 13">
    <name type="scientific">Pontibacillus yanchengensis Y32</name>
    <dbReference type="NCBI Taxonomy" id="1385514"/>
    <lineage>
        <taxon>Bacteria</taxon>
        <taxon>Bacillati</taxon>
        <taxon>Bacillota</taxon>
        <taxon>Bacilli</taxon>
        <taxon>Bacillales</taxon>
        <taxon>Bacillaceae</taxon>
        <taxon>Pontibacillus</taxon>
    </lineage>
</organism>
<keyword evidence="13" id="KW-1185">Reference proteome</keyword>
<feature type="active site" evidence="6">
    <location>
        <position position="254"/>
    </location>
</feature>
<keyword evidence="9" id="KW-0472">Membrane</keyword>
<feature type="domain" description="Peptidase M48" evidence="10">
    <location>
        <begin position="183"/>
        <end position="390"/>
    </location>
</feature>
<dbReference type="Pfam" id="PF16491">
    <property type="entry name" value="Peptidase_M48_N"/>
    <property type="match status" value="1"/>
</dbReference>
<feature type="transmembrane region" description="Helical" evidence="9">
    <location>
        <begin position="80"/>
        <end position="102"/>
    </location>
</feature>
<dbReference type="InterPro" id="IPR027057">
    <property type="entry name" value="CAXX_Prtase_1"/>
</dbReference>
<feature type="transmembrane region" description="Helical" evidence="9">
    <location>
        <begin position="5"/>
        <end position="23"/>
    </location>
</feature>
<feature type="transmembrane region" description="Helical" evidence="9">
    <location>
        <begin position="122"/>
        <end position="143"/>
    </location>
</feature>
<dbReference type="Pfam" id="PF01435">
    <property type="entry name" value="Peptidase_M48"/>
    <property type="match status" value="1"/>
</dbReference>
<accession>A0A0A2TS94</accession>
<evidence type="ECO:0000256" key="9">
    <source>
        <dbReference type="SAM" id="Phobius"/>
    </source>
</evidence>
<keyword evidence="1 8" id="KW-0645">Protease</keyword>
<comment type="similarity">
    <text evidence="8">Belongs to the peptidase M48 family.</text>
</comment>
<dbReference type="Gene3D" id="3.30.2010.10">
    <property type="entry name" value="Metalloproteases ('zincins'), catalytic domain"/>
    <property type="match status" value="1"/>
</dbReference>
<evidence type="ECO:0000256" key="7">
    <source>
        <dbReference type="PIRSR" id="PIRSR627057-2"/>
    </source>
</evidence>
<dbReference type="EMBL" id="AVBF01000037">
    <property type="protein sequence ID" value="KGP72135.1"/>
    <property type="molecule type" value="Genomic_DNA"/>
</dbReference>
<dbReference type="GO" id="GO:0046872">
    <property type="term" value="F:metal ion binding"/>
    <property type="evidence" value="ECO:0007669"/>
    <property type="project" value="UniProtKB-KW"/>
</dbReference>
<protein>
    <submittedName>
        <fullName evidence="12">Peptidase M48</fullName>
    </submittedName>
</protein>
<keyword evidence="2 7" id="KW-0479">Metal-binding</keyword>
<feature type="transmembrane region" description="Helical" evidence="9">
    <location>
        <begin position="263"/>
        <end position="289"/>
    </location>
</feature>